<gene>
    <name evidence="2" type="ORF">HPB52_006166</name>
</gene>
<dbReference type="AlphaFoldDB" id="A0A9D4QA12"/>
<reference evidence="2" key="2">
    <citation type="submission" date="2021-09" db="EMBL/GenBank/DDBJ databases">
        <authorList>
            <person name="Jia N."/>
            <person name="Wang J."/>
            <person name="Shi W."/>
            <person name="Du L."/>
            <person name="Sun Y."/>
            <person name="Zhan W."/>
            <person name="Jiang J."/>
            <person name="Wang Q."/>
            <person name="Zhang B."/>
            <person name="Ji P."/>
            <person name="Sakyi L.B."/>
            <person name="Cui X."/>
            <person name="Yuan T."/>
            <person name="Jiang B."/>
            <person name="Yang W."/>
            <person name="Lam T.T.-Y."/>
            <person name="Chang Q."/>
            <person name="Ding S."/>
            <person name="Wang X."/>
            <person name="Zhu J."/>
            <person name="Ruan X."/>
            <person name="Zhao L."/>
            <person name="Wei J."/>
            <person name="Que T."/>
            <person name="Du C."/>
            <person name="Cheng J."/>
            <person name="Dai P."/>
            <person name="Han X."/>
            <person name="Huang E."/>
            <person name="Gao Y."/>
            <person name="Liu J."/>
            <person name="Shao H."/>
            <person name="Ye R."/>
            <person name="Li L."/>
            <person name="Wei W."/>
            <person name="Wang X."/>
            <person name="Wang C."/>
            <person name="Huo Q."/>
            <person name="Li W."/>
            <person name="Guo W."/>
            <person name="Chen H."/>
            <person name="Chen S."/>
            <person name="Zhou L."/>
            <person name="Zhou L."/>
            <person name="Ni X."/>
            <person name="Tian J."/>
            <person name="Zhou Y."/>
            <person name="Sheng Y."/>
            <person name="Liu T."/>
            <person name="Pan Y."/>
            <person name="Xia L."/>
            <person name="Li J."/>
            <person name="Zhao F."/>
            <person name="Cao W."/>
        </authorList>
    </citation>
    <scope>NUCLEOTIDE SEQUENCE</scope>
    <source>
        <strain evidence="2">Rsan-2018</strain>
        <tissue evidence="2">Larvae</tissue>
    </source>
</reference>
<evidence type="ECO:0000313" key="3">
    <source>
        <dbReference type="Proteomes" id="UP000821837"/>
    </source>
</evidence>
<reference evidence="2" key="1">
    <citation type="journal article" date="2020" name="Cell">
        <title>Large-Scale Comparative Analyses of Tick Genomes Elucidate Their Genetic Diversity and Vector Capacities.</title>
        <authorList>
            <consortium name="Tick Genome and Microbiome Consortium (TIGMIC)"/>
            <person name="Jia N."/>
            <person name="Wang J."/>
            <person name="Shi W."/>
            <person name="Du L."/>
            <person name="Sun Y."/>
            <person name="Zhan W."/>
            <person name="Jiang J.F."/>
            <person name="Wang Q."/>
            <person name="Zhang B."/>
            <person name="Ji P."/>
            <person name="Bell-Sakyi L."/>
            <person name="Cui X.M."/>
            <person name="Yuan T.T."/>
            <person name="Jiang B.G."/>
            <person name="Yang W.F."/>
            <person name="Lam T.T."/>
            <person name="Chang Q.C."/>
            <person name="Ding S.J."/>
            <person name="Wang X.J."/>
            <person name="Zhu J.G."/>
            <person name="Ruan X.D."/>
            <person name="Zhao L."/>
            <person name="Wei J.T."/>
            <person name="Ye R.Z."/>
            <person name="Que T.C."/>
            <person name="Du C.H."/>
            <person name="Zhou Y.H."/>
            <person name="Cheng J.X."/>
            <person name="Dai P.F."/>
            <person name="Guo W.B."/>
            <person name="Han X.H."/>
            <person name="Huang E.J."/>
            <person name="Li L.F."/>
            <person name="Wei W."/>
            <person name="Gao Y.C."/>
            <person name="Liu J.Z."/>
            <person name="Shao H.Z."/>
            <person name="Wang X."/>
            <person name="Wang C.C."/>
            <person name="Yang T.C."/>
            <person name="Huo Q.B."/>
            <person name="Li W."/>
            <person name="Chen H.Y."/>
            <person name="Chen S.E."/>
            <person name="Zhou L.G."/>
            <person name="Ni X.B."/>
            <person name="Tian J.H."/>
            <person name="Sheng Y."/>
            <person name="Liu T."/>
            <person name="Pan Y.S."/>
            <person name="Xia L.Y."/>
            <person name="Li J."/>
            <person name="Zhao F."/>
            <person name="Cao W.C."/>
        </authorList>
    </citation>
    <scope>NUCLEOTIDE SEQUENCE</scope>
    <source>
        <strain evidence="2">Rsan-2018</strain>
    </source>
</reference>
<protein>
    <submittedName>
        <fullName evidence="2">Uncharacterized protein</fullName>
    </submittedName>
</protein>
<dbReference type="Proteomes" id="UP000821837">
    <property type="component" value="Chromosome 11"/>
</dbReference>
<proteinExistence type="predicted"/>
<sequence>MLPDGGTASDHFIIEIELPLAHLNGNPNRSKTTTHKLVDWGKFRNTELGNIDDIDDCSTAAGRRLLDRAGLLPPGERVGTGPYGELEEQALLSDEAARKIIVYPLPKNTDPERDEGRRAARAVALARQHQQDEGAVYVDAASDGGPSYYRRTANSQYRARPNSRPGGGGGDCFGHGPIGYAHGAISDSKSAIKNFARGTIWQGTERLMRSIEATWAARGAAAGPTIALKWFPAHMGRQLAPDIENRNEEADAAARDLITCRTAAVRPSETSGEDQKEDFEPLTDYGGILAAYRECLPHVSGNTPMLRLLP</sequence>
<name>A0A9D4QA12_RHISA</name>
<dbReference type="EMBL" id="JABSTV010001247">
    <property type="protein sequence ID" value="KAH7972072.1"/>
    <property type="molecule type" value="Genomic_DNA"/>
</dbReference>
<accession>A0A9D4QA12</accession>
<comment type="caution">
    <text evidence="2">The sequence shown here is derived from an EMBL/GenBank/DDBJ whole genome shotgun (WGS) entry which is preliminary data.</text>
</comment>
<feature type="region of interest" description="Disordered" evidence="1">
    <location>
        <begin position="147"/>
        <end position="170"/>
    </location>
</feature>
<dbReference type="VEuPathDB" id="VectorBase:RSAN_045373"/>
<evidence type="ECO:0000256" key="1">
    <source>
        <dbReference type="SAM" id="MobiDB-lite"/>
    </source>
</evidence>
<evidence type="ECO:0000313" key="2">
    <source>
        <dbReference type="EMBL" id="KAH7972072.1"/>
    </source>
</evidence>
<organism evidence="2 3">
    <name type="scientific">Rhipicephalus sanguineus</name>
    <name type="common">Brown dog tick</name>
    <name type="synonym">Ixodes sanguineus</name>
    <dbReference type="NCBI Taxonomy" id="34632"/>
    <lineage>
        <taxon>Eukaryota</taxon>
        <taxon>Metazoa</taxon>
        <taxon>Ecdysozoa</taxon>
        <taxon>Arthropoda</taxon>
        <taxon>Chelicerata</taxon>
        <taxon>Arachnida</taxon>
        <taxon>Acari</taxon>
        <taxon>Parasitiformes</taxon>
        <taxon>Ixodida</taxon>
        <taxon>Ixodoidea</taxon>
        <taxon>Ixodidae</taxon>
        <taxon>Rhipicephalinae</taxon>
        <taxon>Rhipicephalus</taxon>
        <taxon>Rhipicephalus</taxon>
    </lineage>
</organism>
<keyword evidence="3" id="KW-1185">Reference proteome</keyword>